<reference evidence="1" key="1">
    <citation type="submission" date="2020-02" db="EMBL/GenBank/DDBJ databases">
        <authorList>
            <person name="Scholz U."/>
            <person name="Mascher M."/>
            <person name="Fiebig A."/>
        </authorList>
    </citation>
    <scope>NUCLEOTIDE SEQUENCE</scope>
</reference>
<dbReference type="EMBL" id="LR746268">
    <property type="protein sequence ID" value="CAA7396811.1"/>
    <property type="molecule type" value="Genomic_DNA"/>
</dbReference>
<dbReference type="PANTHER" id="PTHR36322:SF3">
    <property type="entry name" value="TRANSMEMBRANE PROTEIN"/>
    <property type="match status" value="1"/>
</dbReference>
<sequence>MGPSRWSGVHRWGNRSRCLCRRRLLFLLALVCLSPVLLALACLSSPFICALALFLRFGLVQDGEGSFLSRCDEDAVGAPLLHQYLEDQLGLVSAAVWDCYGAADVASVDGRGDAR</sequence>
<evidence type="ECO:0000313" key="2">
    <source>
        <dbReference type="Proteomes" id="UP000663760"/>
    </source>
</evidence>
<gene>
    <name evidence="1" type="ORF">SI8410_05007474</name>
</gene>
<organism evidence="1 2">
    <name type="scientific">Spirodela intermedia</name>
    <name type="common">Intermediate duckweed</name>
    <dbReference type="NCBI Taxonomy" id="51605"/>
    <lineage>
        <taxon>Eukaryota</taxon>
        <taxon>Viridiplantae</taxon>
        <taxon>Streptophyta</taxon>
        <taxon>Embryophyta</taxon>
        <taxon>Tracheophyta</taxon>
        <taxon>Spermatophyta</taxon>
        <taxon>Magnoliopsida</taxon>
        <taxon>Liliopsida</taxon>
        <taxon>Araceae</taxon>
        <taxon>Lemnoideae</taxon>
        <taxon>Spirodela</taxon>
    </lineage>
</organism>
<dbReference type="AlphaFoldDB" id="A0A7I8KGK3"/>
<name>A0A7I8KGK3_SPIIN</name>
<proteinExistence type="predicted"/>
<dbReference type="Proteomes" id="UP000663760">
    <property type="component" value="Chromosome 5"/>
</dbReference>
<dbReference type="PANTHER" id="PTHR36322">
    <property type="entry name" value="TRANSMEMBRANE PROTEIN"/>
    <property type="match status" value="1"/>
</dbReference>
<evidence type="ECO:0000313" key="1">
    <source>
        <dbReference type="EMBL" id="CAA7396811.1"/>
    </source>
</evidence>
<protein>
    <submittedName>
        <fullName evidence="1">Uncharacterized protein</fullName>
    </submittedName>
</protein>
<keyword evidence="2" id="KW-1185">Reference proteome</keyword>
<accession>A0A7I8KGK3</accession>